<protein>
    <submittedName>
        <fullName evidence="2">Uncharacterized protein</fullName>
    </submittedName>
</protein>
<keyword evidence="3" id="KW-1185">Reference proteome</keyword>
<gene>
    <name evidence="2" type="ORF">EVAR_103083_1</name>
</gene>
<comment type="caution">
    <text evidence="2">The sequence shown here is derived from an EMBL/GenBank/DDBJ whole genome shotgun (WGS) entry which is preliminary data.</text>
</comment>
<evidence type="ECO:0000256" key="1">
    <source>
        <dbReference type="SAM" id="MobiDB-lite"/>
    </source>
</evidence>
<accession>A0A4C1WMM3</accession>
<evidence type="ECO:0000313" key="2">
    <source>
        <dbReference type="EMBL" id="GBP52648.1"/>
    </source>
</evidence>
<organism evidence="2 3">
    <name type="scientific">Eumeta variegata</name>
    <name type="common">Bagworm moth</name>
    <name type="synonym">Eumeta japonica</name>
    <dbReference type="NCBI Taxonomy" id="151549"/>
    <lineage>
        <taxon>Eukaryota</taxon>
        <taxon>Metazoa</taxon>
        <taxon>Ecdysozoa</taxon>
        <taxon>Arthropoda</taxon>
        <taxon>Hexapoda</taxon>
        <taxon>Insecta</taxon>
        <taxon>Pterygota</taxon>
        <taxon>Neoptera</taxon>
        <taxon>Endopterygota</taxon>
        <taxon>Lepidoptera</taxon>
        <taxon>Glossata</taxon>
        <taxon>Ditrysia</taxon>
        <taxon>Tineoidea</taxon>
        <taxon>Psychidae</taxon>
        <taxon>Oiketicinae</taxon>
        <taxon>Eumeta</taxon>
    </lineage>
</organism>
<evidence type="ECO:0000313" key="3">
    <source>
        <dbReference type="Proteomes" id="UP000299102"/>
    </source>
</evidence>
<name>A0A4C1WMM3_EUMVA</name>
<dbReference type="Proteomes" id="UP000299102">
    <property type="component" value="Unassembled WGS sequence"/>
</dbReference>
<dbReference type="EMBL" id="BGZK01000607">
    <property type="protein sequence ID" value="GBP52648.1"/>
    <property type="molecule type" value="Genomic_DNA"/>
</dbReference>
<proteinExistence type="predicted"/>
<sequence>MPPPAPRAGVIAGVGEPRVDLLAARTRWEGNKNSTRSTANHREICNSTEDKQRRPALAPGRASGMINTVMIQSEVNCISAPPL</sequence>
<reference evidence="2 3" key="1">
    <citation type="journal article" date="2019" name="Commun. Biol.">
        <title>The bagworm genome reveals a unique fibroin gene that provides high tensile strength.</title>
        <authorList>
            <person name="Kono N."/>
            <person name="Nakamura H."/>
            <person name="Ohtoshi R."/>
            <person name="Tomita M."/>
            <person name="Numata K."/>
            <person name="Arakawa K."/>
        </authorList>
    </citation>
    <scope>NUCLEOTIDE SEQUENCE [LARGE SCALE GENOMIC DNA]</scope>
</reference>
<feature type="region of interest" description="Disordered" evidence="1">
    <location>
        <begin position="30"/>
        <end position="61"/>
    </location>
</feature>
<dbReference type="AlphaFoldDB" id="A0A4C1WMM3"/>
<feature type="compositionally biased region" description="Basic and acidic residues" evidence="1">
    <location>
        <begin position="40"/>
        <end position="53"/>
    </location>
</feature>